<evidence type="ECO:0000256" key="1">
    <source>
        <dbReference type="SAM" id="Phobius"/>
    </source>
</evidence>
<evidence type="ECO:0000313" key="3">
    <source>
        <dbReference type="Proteomes" id="UP000325116"/>
    </source>
</evidence>
<dbReference type="EMBL" id="SAXT01000001">
    <property type="protein sequence ID" value="TXJ13393.1"/>
    <property type="molecule type" value="Genomic_DNA"/>
</dbReference>
<keyword evidence="1" id="KW-0472">Membrane</keyword>
<dbReference type="Proteomes" id="UP000325116">
    <property type="component" value="Unassembled WGS sequence"/>
</dbReference>
<evidence type="ECO:0000313" key="2">
    <source>
        <dbReference type="EMBL" id="TXJ13393.1"/>
    </source>
</evidence>
<protein>
    <submittedName>
        <fullName evidence="2">FMN-binding protein</fullName>
    </submittedName>
</protein>
<comment type="caution">
    <text evidence="2">The sequence shown here is derived from an EMBL/GenBank/DDBJ whole genome shotgun (WGS) entry which is preliminary data.</text>
</comment>
<sequence>MNFKKIIISIVAFIFIFAVIVFAQAKIDLSKIPNGTYLGNYKATYKGTRQGDYQVKATVSDGKLTRVVLTKSAHKSGPARSKEAYDKMIAANDIYVDGITGATWKALLEDALTKLTPAK</sequence>
<feature type="transmembrane region" description="Helical" evidence="1">
    <location>
        <begin position="6"/>
        <end position="23"/>
    </location>
</feature>
<accession>A0A5C8CL80</accession>
<dbReference type="RefSeq" id="WP_147757568.1">
    <property type="nucleotide sequence ID" value="NZ_SAXT01000001.1"/>
</dbReference>
<name>A0A5C8CL80_9SPIR</name>
<keyword evidence="1" id="KW-1133">Transmembrane helix</keyword>
<gene>
    <name evidence="2" type="ORF">EPJ80_01195</name>
</gene>
<reference evidence="2 3" key="1">
    <citation type="journal article" date="1992" name="Lakartidningen">
        <title>[Penicillin V and not amoxicillin is the first choice preparation in acute otitis].</title>
        <authorList>
            <person name="Kamme C."/>
            <person name="Lundgren K."/>
            <person name="Prellner K."/>
        </authorList>
    </citation>
    <scope>NUCLEOTIDE SEQUENCE [LARGE SCALE GENOMIC DNA]</scope>
    <source>
        <strain evidence="2 3">W1</strain>
    </source>
</reference>
<organism evidence="2 3">
    <name type="scientific">Brachyspira aalborgi</name>
    <dbReference type="NCBI Taxonomy" id="29522"/>
    <lineage>
        <taxon>Bacteria</taxon>
        <taxon>Pseudomonadati</taxon>
        <taxon>Spirochaetota</taxon>
        <taxon>Spirochaetia</taxon>
        <taxon>Brachyspirales</taxon>
        <taxon>Brachyspiraceae</taxon>
        <taxon>Brachyspira</taxon>
    </lineage>
</organism>
<dbReference type="AlphaFoldDB" id="A0A5C8CL80"/>
<keyword evidence="1" id="KW-0812">Transmembrane</keyword>
<proteinExistence type="predicted"/>